<dbReference type="Proteomes" id="UP001163293">
    <property type="component" value="Chromosome"/>
</dbReference>
<name>A0AAX3EJX5_PAEUR</name>
<dbReference type="RefSeq" id="WP_031216273.1">
    <property type="nucleotide sequence ID" value="NZ_BDMH01000005.1"/>
</dbReference>
<organism evidence="3 4">
    <name type="scientific">Paenarthrobacter ureafaciens</name>
    <dbReference type="NCBI Taxonomy" id="37931"/>
    <lineage>
        <taxon>Bacteria</taxon>
        <taxon>Bacillati</taxon>
        <taxon>Actinomycetota</taxon>
        <taxon>Actinomycetes</taxon>
        <taxon>Micrococcales</taxon>
        <taxon>Micrococcaceae</taxon>
        <taxon>Paenarthrobacter</taxon>
    </lineage>
</organism>
<dbReference type="EMBL" id="CP101185">
    <property type="protein sequence ID" value="UYV98260.1"/>
    <property type="molecule type" value="Genomic_DNA"/>
</dbReference>
<dbReference type="Gene3D" id="3.30.70.2390">
    <property type="match status" value="1"/>
</dbReference>
<evidence type="ECO:0000259" key="2">
    <source>
        <dbReference type="Pfam" id="PF13399"/>
    </source>
</evidence>
<dbReference type="AlphaFoldDB" id="A0AAX3EJX5"/>
<evidence type="ECO:0000313" key="3">
    <source>
        <dbReference type="EMBL" id="UYV98260.1"/>
    </source>
</evidence>
<proteinExistence type="predicted"/>
<sequence>MARRPKDVTHLHGHHVVTGEELRATFADDSGMPPSRFGRRLFHAIVLVLLVGVIAAGAVGAWAVMNGVVKVPAAVASKAPTSLCPGTTFDYVPNETVSLNVFNATSRSGLAGTVAEQFAARGHKVGAVDNSDTAYSGVGVVISGVKGQAAAFNVQRNLAGTDYYEDNREDESVDVILTPGYEGLVEPEQVDKTPGKLSCPREDLRIADNSKWPIIPTNPADN</sequence>
<evidence type="ECO:0000313" key="4">
    <source>
        <dbReference type="Proteomes" id="UP001163293"/>
    </source>
</evidence>
<evidence type="ECO:0000256" key="1">
    <source>
        <dbReference type="SAM" id="Phobius"/>
    </source>
</evidence>
<dbReference type="InterPro" id="IPR027381">
    <property type="entry name" value="LytR/CpsA/Psr_C"/>
</dbReference>
<protein>
    <submittedName>
        <fullName evidence="3">LytR C-terminal domain-containing protein</fullName>
    </submittedName>
</protein>
<gene>
    <name evidence="3" type="ORF">NL394_03235</name>
</gene>
<reference evidence="3" key="1">
    <citation type="submission" date="2022-07" db="EMBL/GenBank/DDBJ databases">
        <authorList>
            <person name="Wu T."/>
        </authorList>
    </citation>
    <scope>NUCLEOTIDE SEQUENCE</scope>
    <source>
        <strain evidence="3">SD-1</strain>
    </source>
</reference>
<keyword evidence="4" id="KW-1185">Reference proteome</keyword>
<keyword evidence="1" id="KW-0472">Membrane</keyword>
<feature type="domain" description="LytR/CpsA/Psr regulator C-terminal" evidence="2">
    <location>
        <begin position="97"/>
        <end position="181"/>
    </location>
</feature>
<dbReference type="Pfam" id="PF13399">
    <property type="entry name" value="LytR_C"/>
    <property type="match status" value="1"/>
</dbReference>
<accession>A0AAX3EJX5</accession>
<feature type="transmembrane region" description="Helical" evidence="1">
    <location>
        <begin position="41"/>
        <end position="65"/>
    </location>
</feature>
<keyword evidence="1" id="KW-0812">Transmembrane</keyword>
<dbReference type="GeneID" id="79882254"/>
<keyword evidence="1" id="KW-1133">Transmembrane helix</keyword>